<dbReference type="EMBL" id="RAYQ01000011">
    <property type="protein sequence ID" value="RKI91093.1"/>
    <property type="molecule type" value="Genomic_DNA"/>
</dbReference>
<dbReference type="InterPro" id="IPR029063">
    <property type="entry name" value="SAM-dependent_MTases_sf"/>
</dbReference>
<keyword evidence="3" id="KW-0808">Transferase</keyword>
<dbReference type="SUPFAM" id="SSF47413">
    <property type="entry name" value="lambda repressor-like DNA-binding domains"/>
    <property type="match status" value="1"/>
</dbReference>
<dbReference type="GO" id="GO:0032259">
    <property type="term" value="P:methylation"/>
    <property type="evidence" value="ECO:0007669"/>
    <property type="project" value="UniProtKB-KW"/>
</dbReference>
<dbReference type="OrthoDB" id="9804312at2"/>
<keyword evidence="1" id="KW-0238">DNA-binding</keyword>
<keyword evidence="4" id="KW-1185">Reference proteome</keyword>
<dbReference type="Pfam" id="PF01381">
    <property type="entry name" value="HTH_3"/>
    <property type="match status" value="1"/>
</dbReference>
<accession>A0A3A9AU67</accession>
<dbReference type="InterPro" id="IPR010982">
    <property type="entry name" value="Lambda_DNA-bd_dom_sf"/>
</dbReference>
<evidence type="ECO:0000313" key="3">
    <source>
        <dbReference type="EMBL" id="RKI91093.1"/>
    </source>
</evidence>
<dbReference type="CDD" id="cd02440">
    <property type="entry name" value="AdoMet_MTases"/>
    <property type="match status" value="1"/>
</dbReference>
<organism evidence="3 4">
    <name type="scientific">Parablautia intestinalis</name>
    <dbReference type="NCBI Taxonomy" id="2320100"/>
    <lineage>
        <taxon>Bacteria</taxon>
        <taxon>Bacillati</taxon>
        <taxon>Bacillota</taxon>
        <taxon>Clostridia</taxon>
        <taxon>Lachnospirales</taxon>
        <taxon>Lachnospiraceae</taxon>
        <taxon>Parablautia</taxon>
    </lineage>
</organism>
<dbReference type="GO" id="GO:0008168">
    <property type="term" value="F:methyltransferase activity"/>
    <property type="evidence" value="ECO:0007669"/>
    <property type="project" value="UniProtKB-KW"/>
</dbReference>
<dbReference type="PANTHER" id="PTHR46558">
    <property type="entry name" value="TRACRIPTIONAL REGULATORY PROTEIN-RELATED-RELATED"/>
    <property type="match status" value="1"/>
</dbReference>
<reference evidence="3 4" key="1">
    <citation type="submission" date="2018-09" db="EMBL/GenBank/DDBJ databases">
        <title>Murine metabolic-syndrome-specific gut microbial biobank.</title>
        <authorList>
            <person name="Liu C."/>
        </authorList>
    </citation>
    <scope>NUCLEOTIDE SEQUENCE [LARGE SCALE GENOMIC DNA]</scope>
    <source>
        <strain evidence="3 4">0.1xD8-82</strain>
    </source>
</reference>
<dbReference type="PANTHER" id="PTHR46558:SF11">
    <property type="entry name" value="HTH-TYPE TRANSCRIPTIONAL REGULATOR XRE"/>
    <property type="match status" value="1"/>
</dbReference>
<feature type="domain" description="HTH cro/C1-type" evidence="2">
    <location>
        <begin position="10"/>
        <end position="64"/>
    </location>
</feature>
<dbReference type="Proteomes" id="UP000280696">
    <property type="component" value="Unassembled WGS sequence"/>
</dbReference>
<name>A0A3A9AU67_9FIRM</name>
<proteinExistence type="predicted"/>
<dbReference type="Pfam" id="PF03848">
    <property type="entry name" value="TehB"/>
    <property type="match status" value="1"/>
</dbReference>
<sequence length="275" mass="31474">MENLKIGEVIGKRRRELGLTQNQLAQSLNISFQAVSKWENAVANPDIEMLPRLAAALNTTVDGLLGYKSPEADYDRRYKAEDYYWGLLPNSICYDIMKILPPVKPYRVLDIGCGEGKDAVFMAKCGYLVTAFDLSEQGIDKAKRLAEHNKAEVNFFKADIFDYRPERAYDIIFSSGVIHILPETMRKEFCDSLKSHTEVNGINVLNVFVQKPFIAPAPDSTKEEDRYPWYSGELFGYYRDWLIHTCREDIFDCNSGGTPHKHCMDTMIARKFKQS</sequence>
<dbReference type="InterPro" id="IPR015985">
    <property type="entry name" value="TehB-like_dom"/>
</dbReference>
<comment type="caution">
    <text evidence="3">The sequence shown here is derived from an EMBL/GenBank/DDBJ whole genome shotgun (WGS) entry which is preliminary data.</text>
</comment>
<gene>
    <name evidence="3" type="ORF">D7V94_11345</name>
</gene>
<protein>
    <submittedName>
        <fullName evidence="3">Methyltransferase domain-containing protein</fullName>
    </submittedName>
</protein>
<dbReference type="Gene3D" id="1.10.260.40">
    <property type="entry name" value="lambda repressor-like DNA-binding domains"/>
    <property type="match status" value="1"/>
</dbReference>
<evidence type="ECO:0000259" key="2">
    <source>
        <dbReference type="PROSITE" id="PS50943"/>
    </source>
</evidence>
<dbReference type="SMART" id="SM00530">
    <property type="entry name" value="HTH_XRE"/>
    <property type="match status" value="1"/>
</dbReference>
<dbReference type="InterPro" id="IPR001387">
    <property type="entry name" value="Cro/C1-type_HTH"/>
</dbReference>
<keyword evidence="3" id="KW-0489">Methyltransferase</keyword>
<dbReference type="CDD" id="cd00093">
    <property type="entry name" value="HTH_XRE"/>
    <property type="match status" value="1"/>
</dbReference>
<dbReference type="Gene3D" id="3.40.50.150">
    <property type="entry name" value="Vaccinia Virus protein VP39"/>
    <property type="match status" value="1"/>
</dbReference>
<dbReference type="GO" id="GO:0003677">
    <property type="term" value="F:DNA binding"/>
    <property type="evidence" value="ECO:0007669"/>
    <property type="project" value="UniProtKB-KW"/>
</dbReference>
<evidence type="ECO:0000313" key="4">
    <source>
        <dbReference type="Proteomes" id="UP000280696"/>
    </source>
</evidence>
<dbReference type="SUPFAM" id="SSF53335">
    <property type="entry name" value="S-adenosyl-L-methionine-dependent methyltransferases"/>
    <property type="match status" value="1"/>
</dbReference>
<dbReference type="PROSITE" id="PS50943">
    <property type="entry name" value="HTH_CROC1"/>
    <property type="match status" value="1"/>
</dbReference>
<dbReference type="RefSeq" id="WP_120469817.1">
    <property type="nucleotide sequence ID" value="NZ_RAYQ01000011.1"/>
</dbReference>
<dbReference type="AlphaFoldDB" id="A0A3A9AU67"/>
<evidence type="ECO:0000256" key="1">
    <source>
        <dbReference type="ARBA" id="ARBA00023125"/>
    </source>
</evidence>